<feature type="transmembrane region" description="Helical" evidence="1">
    <location>
        <begin position="470"/>
        <end position="491"/>
    </location>
</feature>
<dbReference type="PRINTS" id="PR00173">
    <property type="entry name" value="EDTRNSPORT"/>
</dbReference>
<dbReference type="RefSeq" id="WP_108621838.1">
    <property type="nucleotide sequence ID" value="NZ_CP028901.1"/>
</dbReference>
<dbReference type="PANTHER" id="PTHR35342">
    <property type="entry name" value="TRICARBOXYLIC TRANSPORT PROTEIN"/>
    <property type="match status" value="1"/>
</dbReference>
<name>A0A2R4XKS6_9BURK</name>
<keyword evidence="1" id="KW-0472">Membrane</keyword>
<keyword evidence="1" id="KW-1133">Transmembrane helix</keyword>
<proteinExistence type="predicted"/>
<evidence type="ECO:0000259" key="2">
    <source>
        <dbReference type="Pfam" id="PF01970"/>
    </source>
</evidence>
<evidence type="ECO:0000313" key="3">
    <source>
        <dbReference type="EMBL" id="AWB34422.1"/>
    </source>
</evidence>
<dbReference type="PANTHER" id="PTHR35342:SF5">
    <property type="entry name" value="TRICARBOXYLIC TRANSPORT PROTEIN"/>
    <property type="match status" value="1"/>
</dbReference>
<keyword evidence="4" id="KW-1185">Reference proteome</keyword>
<sequence length="502" mass="52455">MIEWFADLSSGFSQAWQFSLLLSSILGVIVGVVIGVVPGLGPAMAIALAIPLTYSLGPLVAISLMLGIYKGGTYGGSISAILINTPGTPAAAATTLDGYPLALKGQSGKALNIALIASVIGDAIGIFFLCILAQPLAAIALKFGPTELASLLLFALTVIAALSGNSLLKGLIAAGIGMLLGTIGMDNVAGLTRFTFGFIALDDGLQIIPMVIGLFAMAEILKQAEQIVKHDKGALLPAPNTPSDNVATLPDIKRCTPNFLTSSVIGTAIGALPGTGSTTAAYLSYAVARRRSKNPEEFGKGSIEGLAAAESGNNAVCGGALIPMMTLGIPGDVVTAILMSALTVHGIHVGPLIFQNNREFVFTIFGLLLLSVVALYFVGRASIAAFRRMSLLPQAIIMPIVLMLCIIGAYSTNYSLMDVWVMLLFGLIGYIMIKLDIPLPPLIIAFVLTPQWEQSMRLALMMSSGDFTTFVTKPISLGFLLLTLFVIVNVARSSIRKGRAIP</sequence>
<feature type="transmembrane region" description="Helical" evidence="1">
    <location>
        <begin position="391"/>
        <end position="410"/>
    </location>
</feature>
<feature type="transmembrane region" description="Helical" evidence="1">
    <location>
        <begin position="148"/>
        <end position="164"/>
    </location>
</feature>
<feature type="transmembrane region" description="Helical" evidence="1">
    <location>
        <begin position="333"/>
        <end position="354"/>
    </location>
</feature>
<feature type="transmembrane region" description="Helical" evidence="1">
    <location>
        <begin position="204"/>
        <end position="221"/>
    </location>
</feature>
<dbReference type="EMBL" id="CP028901">
    <property type="protein sequence ID" value="AWB34422.1"/>
    <property type="molecule type" value="Genomic_DNA"/>
</dbReference>
<feature type="transmembrane region" description="Helical" evidence="1">
    <location>
        <begin position="46"/>
        <end position="69"/>
    </location>
</feature>
<feature type="transmembrane region" description="Helical" evidence="1">
    <location>
        <begin position="113"/>
        <end position="136"/>
    </location>
</feature>
<gene>
    <name evidence="3" type="ORF">DBV39_12695</name>
</gene>
<dbReference type="Pfam" id="PF01970">
    <property type="entry name" value="TctA"/>
    <property type="match status" value="1"/>
</dbReference>
<reference evidence="3 4" key="1">
    <citation type="submission" date="2018-04" db="EMBL/GenBank/DDBJ databases">
        <title>Bordetella sp. HZ20 isolated from seawater.</title>
        <authorList>
            <person name="Sun C."/>
        </authorList>
    </citation>
    <scope>NUCLEOTIDE SEQUENCE [LARGE SCALE GENOMIC DNA]</scope>
    <source>
        <strain evidence="3 4">HZ20</strain>
    </source>
</reference>
<feature type="transmembrane region" description="Helical" evidence="1">
    <location>
        <begin position="20"/>
        <end position="40"/>
    </location>
</feature>
<dbReference type="AlphaFoldDB" id="A0A2R4XKS6"/>
<dbReference type="Proteomes" id="UP000244571">
    <property type="component" value="Chromosome"/>
</dbReference>
<dbReference type="InterPro" id="IPR002823">
    <property type="entry name" value="DUF112_TM"/>
</dbReference>
<feature type="transmembrane region" description="Helical" evidence="1">
    <location>
        <begin position="422"/>
        <end position="449"/>
    </location>
</feature>
<organism evidence="3 4">
    <name type="scientific">Orrella marina</name>
    <dbReference type="NCBI Taxonomy" id="2163011"/>
    <lineage>
        <taxon>Bacteria</taxon>
        <taxon>Pseudomonadati</taxon>
        <taxon>Pseudomonadota</taxon>
        <taxon>Betaproteobacteria</taxon>
        <taxon>Burkholderiales</taxon>
        <taxon>Alcaligenaceae</taxon>
        <taxon>Orrella</taxon>
    </lineage>
</organism>
<feature type="domain" description="DUF112" evidence="2">
    <location>
        <begin position="21"/>
        <end position="444"/>
    </location>
</feature>
<feature type="transmembrane region" description="Helical" evidence="1">
    <location>
        <begin position="360"/>
        <end position="379"/>
    </location>
</feature>
<accession>A0A2R4XKS6</accession>
<protein>
    <submittedName>
        <fullName evidence="3">C4-dicarboxylate ABC transporter permease</fullName>
    </submittedName>
</protein>
<dbReference type="KEGG" id="boz:DBV39_12695"/>
<evidence type="ECO:0000256" key="1">
    <source>
        <dbReference type="SAM" id="Phobius"/>
    </source>
</evidence>
<feature type="transmembrane region" description="Helical" evidence="1">
    <location>
        <begin position="171"/>
        <end position="192"/>
    </location>
</feature>
<keyword evidence="1" id="KW-0812">Transmembrane</keyword>
<evidence type="ECO:0000313" key="4">
    <source>
        <dbReference type="Proteomes" id="UP000244571"/>
    </source>
</evidence>
<dbReference type="OrthoDB" id="9781349at2"/>